<protein>
    <recommendedName>
        <fullName evidence="4">F-box domain-containing protein</fullName>
    </recommendedName>
</protein>
<gene>
    <name evidence="2" type="ORF">CC86DRAFT_459023</name>
</gene>
<dbReference type="OrthoDB" id="5985073at2759"/>
<accession>A0A6A6ZKQ7</accession>
<dbReference type="Proteomes" id="UP000799424">
    <property type="component" value="Unassembled WGS sequence"/>
</dbReference>
<dbReference type="EMBL" id="MU006237">
    <property type="protein sequence ID" value="KAF2821353.1"/>
    <property type="molecule type" value="Genomic_DNA"/>
</dbReference>
<dbReference type="AlphaFoldDB" id="A0A6A6ZKQ7"/>
<proteinExistence type="predicted"/>
<organism evidence="2 3">
    <name type="scientific">Ophiobolus disseminans</name>
    <dbReference type="NCBI Taxonomy" id="1469910"/>
    <lineage>
        <taxon>Eukaryota</taxon>
        <taxon>Fungi</taxon>
        <taxon>Dikarya</taxon>
        <taxon>Ascomycota</taxon>
        <taxon>Pezizomycotina</taxon>
        <taxon>Dothideomycetes</taxon>
        <taxon>Pleosporomycetidae</taxon>
        <taxon>Pleosporales</taxon>
        <taxon>Pleosporineae</taxon>
        <taxon>Phaeosphaeriaceae</taxon>
        <taxon>Ophiobolus</taxon>
    </lineage>
</organism>
<evidence type="ECO:0000313" key="3">
    <source>
        <dbReference type="Proteomes" id="UP000799424"/>
    </source>
</evidence>
<evidence type="ECO:0008006" key="4">
    <source>
        <dbReference type="Google" id="ProtNLM"/>
    </source>
</evidence>
<reference evidence="2" key="1">
    <citation type="journal article" date="2020" name="Stud. Mycol.">
        <title>101 Dothideomycetes genomes: a test case for predicting lifestyles and emergence of pathogens.</title>
        <authorList>
            <person name="Haridas S."/>
            <person name="Albert R."/>
            <person name="Binder M."/>
            <person name="Bloem J."/>
            <person name="Labutti K."/>
            <person name="Salamov A."/>
            <person name="Andreopoulos B."/>
            <person name="Baker S."/>
            <person name="Barry K."/>
            <person name="Bills G."/>
            <person name="Bluhm B."/>
            <person name="Cannon C."/>
            <person name="Castanera R."/>
            <person name="Culley D."/>
            <person name="Daum C."/>
            <person name="Ezra D."/>
            <person name="Gonzalez J."/>
            <person name="Henrissat B."/>
            <person name="Kuo A."/>
            <person name="Liang C."/>
            <person name="Lipzen A."/>
            <person name="Lutzoni F."/>
            <person name="Magnuson J."/>
            <person name="Mondo S."/>
            <person name="Nolan M."/>
            <person name="Ohm R."/>
            <person name="Pangilinan J."/>
            <person name="Park H.-J."/>
            <person name="Ramirez L."/>
            <person name="Alfaro M."/>
            <person name="Sun H."/>
            <person name="Tritt A."/>
            <person name="Yoshinaga Y."/>
            <person name="Zwiers L.-H."/>
            <person name="Turgeon B."/>
            <person name="Goodwin S."/>
            <person name="Spatafora J."/>
            <person name="Crous P."/>
            <person name="Grigoriev I."/>
        </authorList>
    </citation>
    <scope>NUCLEOTIDE SEQUENCE</scope>
    <source>
        <strain evidence="2">CBS 113818</strain>
    </source>
</reference>
<name>A0A6A6ZKQ7_9PLEO</name>
<keyword evidence="3" id="KW-1185">Reference proteome</keyword>
<feature type="region of interest" description="Disordered" evidence="1">
    <location>
        <begin position="1"/>
        <end position="22"/>
    </location>
</feature>
<evidence type="ECO:0000256" key="1">
    <source>
        <dbReference type="SAM" id="MobiDB-lite"/>
    </source>
</evidence>
<sequence length="661" mass="75845">MTQSPPLPQPTNSTNPDAVRSRTPDYHSVVADCACSTMSDGYCHPIDVATALSHGVPSKLPQDSAAMSKDLMGSNATYAAHLPSLVVTASLLQTSTCTLANRVIFFQVMEHFPQELIDHLCGYLGAEDVRNAYYVSVKFRKAAEDHAGTYRDAIWLLIDEVSVYKQRSIEYYSGFRLRYLQEVLLCFQMPRYSNGKDYGCRENIDEQREKDEFFTCQLQALWTTLRMVEGHAGERNRGSYRLTIVCPFQKIAENTDDCLHREHAQWRTHLLRPETLPILESVTSFCIEDDYKSFSELDYRILVDLTTRFPNLKDLTCRLGADEWTPSLMDEQAHCFIWEYDGPRRDSRHDFGRAIISAKIPPNLRRVELDFISSQAMDAADYIDHRTSMPNLVSPALHDPFSTSLRILSYHLVKLTLRAQLDKTLFWPEDQSTPAWPNLQRLSVMFHMVSPSGVWYFEGPRGEGGDLTGYELDASAYPPLETTEEDKRYDGNDLTNHRSFQDTYCFWFRISPNDDILGPFLASFAKAAANMPKLEQAVLWSPLRWDIDGGQPDEREPFDYFDPPEHYYENGLAWGLAYNSPGMAEAFSTKPGEANCAARQMWWKVGEWRPNPEIHDLFQKIGRGKHGNTLKEYWEDEKFGQDLVDRDIFECWTPGNDFPTM</sequence>
<evidence type="ECO:0000313" key="2">
    <source>
        <dbReference type="EMBL" id="KAF2821353.1"/>
    </source>
</evidence>